<evidence type="ECO:0000313" key="5">
    <source>
        <dbReference type="EMBL" id="KAK3308755.1"/>
    </source>
</evidence>
<sequence length="601" mass="63325">MIPPSSRLALFTIGVVPYALGAVEPRQAVWSSETFGPDGPWNAVEVSLGTQSKIALFPGRMWNTFVTTTDYCTINSSVAHCVSGAYNKDEAVEESRARPAQDIAFKQPTQELYAGLEAGGDSSLYLESINMLFKDGIIQNHSLALIDSAQQMFAYPGGTWYPIFTGCLSVGAPERFQVFAGDGASMPTLNASMIPWALKDQNMTTSSSFGLHYGSATSAAKMTGSLLYGGYDRNRVVGKTLSIDGDLFKPVTLQDISIRVIQGSSPFNSATAISGLLAQGNSSISSAGLPVILDPCNPYLTLPKSTCDSIAAHLPVSYNASLGLYLWNTSSPRYAPVVTSASTLSFTLMGASNTESLTIHMPFRHLSLNLTAPFTATFEPIPYLPCFTGGIGAYALGRAFFQDAFVGANWEKRKVWLAQAPGPNIPAGVNAVSIQPDQDAIVAGGNDWERSWDGFWKALSAEEADGTEPVDTTSIDTGTGTGTNGSGGDGTAPGTDERGSQGLSTAAMAGIAAGAAVGGMAVVAAGVLFWCRRRKAREPRQSFAPPTKPVAALSPAHGDNYDGAKWEPWVGGLYEAPDSRNRVHEMPGDQPIGAVGLGLAQ</sequence>
<dbReference type="Pfam" id="PF00026">
    <property type="entry name" value="Asp"/>
    <property type="match status" value="1"/>
</dbReference>
<organism evidence="5 6">
    <name type="scientific">Chaetomium strumarium</name>
    <dbReference type="NCBI Taxonomy" id="1170767"/>
    <lineage>
        <taxon>Eukaryota</taxon>
        <taxon>Fungi</taxon>
        <taxon>Dikarya</taxon>
        <taxon>Ascomycota</taxon>
        <taxon>Pezizomycotina</taxon>
        <taxon>Sordariomycetes</taxon>
        <taxon>Sordariomycetidae</taxon>
        <taxon>Sordariales</taxon>
        <taxon>Chaetomiaceae</taxon>
        <taxon>Chaetomium</taxon>
    </lineage>
</organism>
<keyword evidence="2" id="KW-0812">Transmembrane</keyword>
<gene>
    <name evidence="5" type="ORF">B0T15DRAFT_525164</name>
</gene>
<evidence type="ECO:0000256" key="3">
    <source>
        <dbReference type="SAM" id="SignalP"/>
    </source>
</evidence>
<proteinExistence type="predicted"/>
<reference evidence="5" key="2">
    <citation type="submission" date="2023-06" db="EMBL/GenBank/DDBJ databases">
        <authorList>
            <consortium name="Lawrence Berkeley National Laboratory"/>
            <person name="Mondo S.J."/>
            <person name="Hensen N."/>
            <person name="Bonometti L."/>
            <person name="Westerberg I."/>
            <person name="Brannstrom I.O."/>
            <person name="Guillou S."/>
            <person name="Cros-Aarteil S."/>
            <person name="Calhoun S."/>
            <person name="Haridas S."/>
            <person name="Kuo A."/>
            <person name="Pangilinan J."/>
            <person name="Riley R."/>
            <person name="Labutti K."/>
            <person name="Andreopoulos B."/>
            <person name="Lipzen A."/>
            <person name="Chen C."/>
            <person name="Yanf M."/>
            <person name="Daum C."/>
            <person name="Ng V."/>
            <person name="Clum A."/>
            <person name="Steindorff A."/>
            <person name="Ohm R."/>
            <person name="Martin F."/>
            <person name="Silar P."/>
            <person name="Natvig D."/>
            <person name="Lalanne C."/>
            <person name="Gautier V."/>
            <person name="Ament-Velasquez S.L."/>
            <person name="Kruys A."/>
            <person name="Hutchinson M.I."/>
            <person name="Powell A.J."/>
            <person name="Barry K."/>
            <person name="Miller A.N."/>
            <person name="Grigoriev I.V."/>
            <person name="Debuchy R."/>
            <person name="Gladieux P."/>
            <person name="Thoren M.H."/>
            <person name="Johannesson H."/>
        </authorList>
    </citation>
    <scope>NUCLEOTIDE SEQUENCE</scope>
    <source>
        <strain evidence="5">CBS 333.67</strain>
    </source>
</reference>
<evidence type="ECO:0000256" key="1">
    <source>
        <dbReference type="SAM" id="MobiDB-lite"/>
    </source>
</evidence>
<dbReference type="GeneID" id="87887655"/>
<dbReference type="SUPFAM" id="SSF50630">
    <property type="entry name" value="Acid proteases"/>
    <property type="match status" value="1"/>
</dbReference>
<feature type="region of interest" description="Disordered" evidence="1">
    <location>
        <begin position="581"/>
        <end position="601"/>
    </location>
</feature>
<dbReference type="PROSITE" id="PS51767">
    <property type="entry name" value="PEPTIDASE_A1"/>
    <property type="match status" value="1"/>
</dbReference>
<feature type="region of interest" description="Disordered" evidence="1">
    <location>
        <begin position="462"/>
        <end position="501"/>
    </location>
</feature>
<feature type="domain" description="Peptidase A1" evidence="4">
    <location>
        <begin position="14"/>
        <end position="418"/>
    </location>
</feature>
<feature type="signal peptide" evidence="3">
    <location>
        <begin position="1"/>
        <end position="21"/>
    </location>
</feature>
<accession>A0AAJ0GZS0</accession>
<reference evidence="5" key="1">
    <citation type="journal article" date="2023" name="Mol. Phylogenet. Evol.">
        <title>Genome-scale phylogeny and comparative genomics of the fungal order Sordariales.</title>
        <authorList>
            <person name="Hensen N."/>
            <person name="Bonometti L."/>
            <person name="Westerberg I."/>
            <person name="Brannstrom I.O."/>
            <person name="Guillou S."/>
            <person name="Cros-Aarteil S."/>
            <person name="Calhoun S."/>
            <person name="Haridas S."/>
            <person name="Kuo A."/>
            <person name="Mondo S."/>
            <person name="Pangilinan J."/>
            <person name="Riley R."/>
            <person name="LaButti K."/>
            <person name="Andreopoulos B."/>
            <person name="Lipzen A."/>
            <person name="Chen C."/>
            <person name="Yan M."/>
            <person name="Daum C."/>
            <person name="Ng V."/>
            <person name="Clum A."/>
            <person name="Steindorff A."/>
            <person name="Ohm R.A."/>
            <person name="Martin F."/>
            <person name="Silar P."/>
            <person name="Natvig D.O."/>
            <person name="Lalanne C."/>
            <person name="Gautier V."/>
            <person name="Ament-Velasquez S.L."/>
            <person name="Kruys A."/>
            <person name="Hutchinson M.I."/>
            <person name="Powell A.J."/>
            <person name="Barry K."/>
            <person name="Miller A.N."/>
            <person name="Grigoriev I.V."/>
            <person name="Debuchy R."/>
            <person name="Gladieux P."/>
            <person name="Hiltunen Thoren M."/>
            <person name="Johannesson H."/>
        </authorList>
    </citation>
    <scope>NUCLEOTIDE SEQUENCE</scope>
    <source>
        <strain evidence="5">CBS 333.67</strain>
    </source>
</reference>
<keyword evidence="2" id="KW-1133">Transmembrane helix</keyword>
<dbReference type="AlphaFoldDB" id="A0AAJ0GZS0"/>
<dbReference type="Gene3D" id="2.40.70.10">
    <property type="entry name" value="Acid Proteases"/>
    <property type="match status" value="1"/>
</dbReference>
<feature type="transmembrane region" description="Helical" evidence="2">
    <location>
        <begin position="506"/>
        <end position="531"/>
    </location>
</feature>
<protein>
    <submittedName>
        <fullName evidence="5">Aspartic peptidase domain-containing protein</fullName>
    </submittedName>
</protein>
<dbReference type="InterPro" id="IPR021109">
    <property type="entry name" value="Peptidase_aspartic_dom_sf"/>
</dbReference>
<name>A0AAJ0GZS0_9PEZI</name>
<dbReference type="InterPro" id="IPR033121">
    <property type="entry name" value="PEPTIDASE_A1"/>
</dbReference>
<comment type="caution">
    <text evidence="5">The sequence shown here is derived from an EMBL/GenBank/DDBJ whole genome shotgun (WGS) entry which is preliminary data.</text>
</comment>
<keyword evidence="3" id="KW-0732">Signal</keyword>
<evidence type="ECO:0000313" key="6">
    <source>
        <dbReference type="Proteomes" id="UP001273166"/>
    </source>
</evidence>
<dbReference type="RefSeq" id="XP_062724535.1">
    <property type="nucleotide sequence ID" value="XM_062868826.1"/>
</dbReference>
<dbReference type="EMBL" id="JAUDZG010000002">
    <property type="protein sequence ID" value="KAK3308755.1"/>
    <property type="molecule type" value="Genomic_DNA"/>
</dbReference>
<dbReference type="Proteomes" id="UP001273166">
    <property type="component" value="Unassembled WGS sequence"/>
</dbReference>
<evidence type="ECO:0000259" key="4">
    <source>
        <dbReference type="PROSITE" id="PS51767"/>
    </source>
</evidence>
<keyword evidence="2" id="KW-0472">Membrane</keyword>
<keyword evidence="6" id="KW-1185">Reference proteome</keyword>
<evidence type="ECO:0000256" key="2">
    <source>
        <dbReference type="SAM" id="Phobius"/>
    </source>
</evidence>
<feature type="chain" id="PRO_5042501276" evidence="3">
    <location>
        <begin position="22"/>
        <end position="601"/>
    </location>
</feature>
<feature type="compositionally biased region" description="Gly residues" evidence="1">
    <location>
        <begin position="479"/>
        <end position="491"/>
    </location>
</feature>